<dbReference type="Proteomes" id="UP000006833">
    <property type="component" value="Chromosome"/>
</dbReference>
<dbReference type="KEGG" id="dsh:Dshi_2272"/>
<dbReference type="EMBL" id="CP000830">
    <property type="protein sequence ID" value="ABV94008.1"/>
    <property type="molecule type" value="Genomic_DNA"/>
</dbReference>
<accession>A8LR85</accession>
<gene>
    <name evidence="1" type="ordered locus">Dshi_2272</name>
</gene>
<organism evidence="1 2">
    <name type="scientific">Dinoroseobacter shibae (strain DSM 16493 / NCIMB 14021 / DFL 12)</name>
    <dbReference type="NCBI Taxonomy" id="398580"/>
    <lineage>
        <taxon>Bacteria</taxon>
        <taxon>Pseudomonadati</taxon>
        <taxon>Pseudomonadota</taxon>
        <taxon>Alphaproteobacteria</taxon>
        <taxon>Rhodobacterales</taxon>
        <taxon>Roseobacteraceae</taxon>
        <taxon>Dinoroseobacter</taxon>
    </lineage>
</organism>
<dbReference type="AlphaFoldDB" id="A8LR85"/>
<proteinExistence type="predicted"/>
<sequence>MNRCSVDRDFFRFRGTDNGTSVRLMRLPFLSLIGLILLAGCSDLRFLDTAISEAALAAEAPELAPLSELPIAVSTGTADTDPTEALLARGAALRERAGQNR</sequence>
<evidence type="ECO:0000313" key="1">
    <source>
        <dbReference type="EMBL" id="ABV94008.1"/>
    </source>
</evidence>
<dbReference type="HOGENOM" id="CLU_2287004_0_0_5"/>
<dbReference type="STRING" id="398580.Dshi_2272"/>
<evidence type="ECO:0000313" key="2">
    <source>
        <dbReference type="Proteomes" id="UP000006833"/>
    </source>
</evidence>
<keyword evidence="2" id="KW-1185">Reference proteome</keyword>
<reference evidence="2" key="1">
    <citation type="journal article" date="2010" name="ISME J.">
        <title>The complete genome sequence of the algal symbiont Dinoroseobacter shibae: a hitchhiker's guide to life in the sea.</title>
        <authorList>
            <person name="Wagner-Dobler I."/>
            <person name="Ballhausen B."/>
            <person name="Berger M."/>
            <person name="Brinkhoff T."/>
            <person name="Buchholz I."/>
            <person name="Bunk B."/>
            <person name="Cypionka H."/>
            <person name="Daniel R."/>
            <person name="Drepper T."/>
            <person name="Gerdts G."/>
            <person name="Hahnke S."/>
            <person name="Han C."/>
            <person name="Jahn D."/>
            <person name="Kalhoefer D."/>
            <person name="Kiss H."/>
            <person name="Klenk H.P."/>
            <person name="Kyrpides N."/>
            <person name="Liebl W."/>
            <person name="Liesegang H."/>
            <person name="Meincke L."/>
            <person name="Pati A."/>
            <person name="Petersen J."/>
            <person name="Piekarski T."/>
            <person name="Pommerenke C."/>
            <person name="Pradella S."/>
            <person name="Pukall R."/>
            <person name="Rabus R."/>
            <person name="Stackebrandt E."/>
            <person name="Thole S."/>
            <person name="Thompson L."/>
            <person name="Tielen P."/>
            <person name="Tomasch J."/>
            <person name="von Jan M."/>
            <person name="Wanphrut N."/>
            <person name="Wichels A."/>
            <person name="Zech H."/>
            <person name="Simon M."/>
        </authorList>
    </citation>
    <scope>NUCLEOTIDE SEQUENCE [LARGE SCALE GENOMIC DNA]</scope>
    <source>
        <strain evidence="2">DSM 16493 / NCIMB 14021 / DFL 12</strain>
    </source>
</reference>
<protein>
    <submittedName>
        <fullName evidence="1">Uncharacterized protein</fullName>
    </submittedName>
</protein>
<name>A8LR85_DINSH</name>